<dbReference type="Pfam" id="PF14598">
    <property type="entry name" value="PAS_11"/>
    <property type="match status" value="1"/>
</dbReference>
<dbReference type="SMART" id="SM00091">
    <property type="entry name" value="PAS"/>
    <property type="match status" value="2"/>
</dbReference>
<dbReference type="InterPro" id="IPR047230">
    <property type="entry name" value="CLOCK-like"/>
</dbReference>
<dbReference type="InterPro" id="IPR013767">
    <property type="entry name" value="PAS_fold"/>
</dbReference>
<name>A0A7N6BFZ4_ANATE</name>
<keyword evidence="20" id="KW-1185">Reference proteome</keyword>
<dbReference type="CDD" id="cd00130">
    <property type="entry name" value="PAS"/>
    <property type="match status" value="2"/>
</dbReference>
<dbReference type="GO" id="GO:0070888">
    <property type="term" value="F:E-box binding"/>
    <property type="evidence" value="ECO:0007669"/>
    <property type="project" value="TreeGrafter"/>
</dbReference>
<reference evidence="19" key="1">
    <citation type="submission" date="2021-04" db="EMBL/GenBank/DDBJ databases">
        <authorList>
            <consortium name="Wellcome Sanger Institute Data Sharing"/>
        </authorList>
    </citation>
    <scope>NUCLEOTIDE SEQUENCE [LARGE SCALE GENOMIC DNA]</scope>
</reference>
<dbReference type="GO" id="GO:0000981">
    <property type="term" value="F:DNA-binding transcription factor activity, RNA polymerase II-specific"/>
    <property type="evidence" value="ECO:0007669"/>
    <property type="project" value="InterPro"/>
</dbReference>
<dbReference type="GO" id="GO:0006974">
    <property type="term" value="P:DNA damage response"/>
    <property type="evidence" value="ECO:0007669"/>
    <property type="project" value="UniProtKB-KW"/>
</dbReference>
<feature type="domain" description="PAS" evidence="17">
    <location>
        <begin position="276"/>
        <end position="323"/>
    </location>
</feature>
<evidence type="ECO:0000256" key="16">
    <source>
        <dbReference type="SAM" id="MobiDB-lite"/>
    </source>
</evidence>
<dbReference type="GO" id="GO:1990513">
    <property type="term" value="C:CLOCK-BMAL transcription complex"/>
    <property type="evidence" value="ECO:0007669"/>
    <property type="project" value="TreeGrafter"/>
</dbReference>
<comment type="subcellular location">
    <subcellularLocation>
        <location evidence="1">Cytoplasm</location>
        <location evidence="1">Cytosol</location>
    </subcellularLocation>
</comment>
<reference evidence="19" key="3">
    <citation type="submission" date="2025-09" db="UniProtKB">
        <authorList>
            <consortium name="Ensembl"/>
        </authorList>
    </citation>
    <scope>IDENTIFICATION</scope>
</reference>
<dbReference type="InterPro" id="IPR035965">
    <property type="entry name" value="PAS-like_dom_sf"/>
</dbReference>
<dbReference type="Pfam" id="PF00010">
    <property type="entry name" value="HLH"/>
    <property type="match status" value="1"/>
</dbReference>
<keyword evidence="5" id="KW-0677">Repeat</keyword>
<feature type="domain" description="PAS" evidence="17">
    <location>
        <begin position="98"/>
        <end position="168"/>
    </location>
</feature>
<dbReference type="PRINTS" id="PR00785">
    <property type="entry name" value="NCTRNSLOCATR"/>
</dbReference>
<keyword evidence="15" id="KW-0175">Coiled coil</keyword>
<evidence type="ECO:0000256" key="3">
    <source>
        <dbReference type="ARBA" id="ARBA00022499"/>
    </source>
</evidence>
<evidence type="ECO:0000256" key="14">
    <source>
        <dbReference type="ARBA" id="ARBA00040572"/>
    </source>
</evidence>
<evidence type="ECO:0000256" key="7">
    <source>
        <dbReference type="ARBA" id="ARBA00022843"/>
    </source>
</evidence>
<keyword evidence="12" id="KW-0804">Transcription</keyword>
<keyword evidence="11" id="KW-0010">Activator</keyword>
<dbReference type="GO" id="GO:0046983">
    <property type="term" value="F:protein dimerization activity"/>
    <property type="evidence" value="ECO:0007669"/>
    <property type="project" value="InterPro"/>
</dbReference>
<feature type="compositionally biased region" description="Basic and acidic residues" evidence="16">
    <location>
        <begin position="1"/>
        <end position="10"/>
    </location>
</feature>
<dbReference type="Ensembl" id="ENSATET00000051215.2">
    <property type="protein sequence ID" value="ENSATEP00000061164.1"/>
    <property type="gene ID" value="ENSATEG00000015122.3"/>
</dbReference>
<evidence type="ECO:0000313" key="20">
    <source>
        <dbReference type="Proteomes" id="UP000265040"/>
    </source>
</evidence>
<dbReference type="SMART" id="SM00086">
    <property type="entry name" value="PAC"/>
    <property type="match status" value="1"/>
</dbReference>
<feature type="region of interest" description="Disordered" evidence="16">
    <location>
        <begin position="414"/>
        <end position="506"/>
    </location>
</feature>
<evidence type="ECO:0000256" key="12">
    <source>
        <dbReference type="ARBA" id="ARBA00023163"/>
    </source>
</evidence>
<keyword evidence="7" id="KW-0832">Ubl conjugation</keyword>
<feature type="compositionally biased region" description="Polar residues" evidence="16">
    <location>
        <begin position="481"/>
        <end position="492"/>
    </location>
</feature>
<evidence type="ECO:0000256" key="4">
    <source>
        <dbReference type="ARBA" id="ARBA00022553"/>
    </source>
</evidence>
<feature type="region of interest" description="Disordered" evidence="16">
    <location>
        <begin position="1"/>
        <end position="36"/>
    </location>
</feature>
<dbReference type="Gene3D" id="4.10.280.10">
    <property type="entry name" value="Helix-loop-helix DNA-binding domain"/>
    <property type="match status" value="1"/>
</dbReference>
<evidence type="ECO:0000256" key="8">
    <source>
        <dbReference type="ARBA" id="ARBA00023015"/>
    </source>
</evidence>
<keyword evidence="8" id="KW-0805">Transcription regulation</keyword>
<dbReference type="SUPFAM" id="SSF47459">
    <property type="entry name" value="HLH, helix-loop-helix DNA-binding domain"/>
    <property type="match status" value="1"/>
</dbReference>
<evidence type="ECO:0000256" key="11">
    <source>
        <dbReference type="ARBA" id="ARBA00023159"/>
    </source>
</evidence>
<dbReference type="InterPro" id="IPR001067">
    <property type="entry name" value="Nuc_translocat"/>
</dbReference>
<proteinExistence type="predicted"/>
<keyword evidence="9" id="KW-0090">Biological rhythms</keyword>
<dbReference type="PROSITE" id="PS50888">
    <property type="entry name" value="BHLH"/>
    <property type="match status" value="1"/>
</dbReference>
<feature type="compositionally biased region" description="Low complexity" evidence="16">
    <location>
        <begin position="493"/>
        <end position="504"/>
    </location>
</feature>
<evidence type="ECO:0000256" key="5">
    <source>
        <dbReference type="ARBA" id="ARBA00022737"/>
    </source>
</evidence>
<dbReference type="FunFam" id="3.30.450.20:FF:000022">
    <property type="entry name" value="circadian locomoter output cycles protein kaput"/>
    <property type="match status" value="1"/>
</dbReference>
<keyword evidence="13" id="KW-0539">Nucleus</keyword>
<dbReference type="GeneTree" id="ENSGT00940000157580"/>
<dbReference type="InterPro" id="IPR001610">
    <property type="entry name" value="PAC"/>
</dbReference>
<keyword evidence="2" id="KW-0963">Cytoplasm</keyword>
<evidence type="ECO:0000259" key="17">
    <source>
        <dbReference type="PROSITE" id="PS50112"/>
    </source>
</evidence>
<dbReference type="AlphaFoldDB" id="A0A7N6BFZ4"/>
<dbReference type="GO" id="GO:0032922">
    <property type="term" value="P:circadian regulation of gene expression"/>
    <property type="evidence" value="ECO:0007669"/>
    <property type="project" value="InterPro"/>
</dbReference>
<dbReference type="InterPro" id="IPR000014">
    <property type="entry name" value="PAS"/>
</dbReference>
<feature type="coiled-coil region" evidence="15">
    <location>
        <begin position="506"/>
        <end position="554"/>
    </location>
</feature>
<dbReference type="GO" id="GO:0005829">
    <property type="term" value="C:cytosol"/>
    <property type="evidence" value="ECO:0007669"/>
    <property type="project" value="UniProtKB-SubCell"/>
</dbReference>
<dbReference type="FunFam" id="3.30.450.20:FF:000016">
    <property type="entry name" value="Circadian locomoter output cycles protein"/>
    <property type="match status" value="1"/>
</dbReference>
<dbReference type="InterPro" id="IPR036638">
    <property type="entry name" value="HLH_DNA-bd_sf"/>
</dbReference>
<dbReference type="FunFam" id="4.10.280.10:FF:000013">
    <property type="entry name" value="Circadian locomoter output cycles protein kaput"/>
    <property type="match status" value="1"/>
</dbReference>
<evidence type="ECO:0000256" key="13">
    <source>
        <dbReference type="ARBA" id="ARBA00023242"/>
    </source>
</evidence>
<keyword evidence="3" id="KW-1017">Isopeptide bond</keyword>
<feature type="compositionally biased region" description="Low complexity" evidence="16">
    <location>
        <begin position="467"/>
        <end position="480"/>
    </location>
</feature>
<keyword evidence="6" id="KW-0227">DNA damage</keyword>
<evidence type="ECO:0000256" key="15">
    <source>
        <dbReference type="SAM" id="Coils"/>
    </source>
</evidence>
<dbReference type="PANTHER" id="PTHR46055:SF2">
    <property type="entry name" value="CIRCADIAN LOCOMOTER OUTPUT CYCLES PROTEIN KAPUT"/>
    <property type="match status" value="1"/>
</dbReference>
<dbReference type="PANTHER" id="PTHR46055">
    <property type="entry name" value="CIRCADIAN LOCOMOTER OUTPUT CYCLES PROTEIN KAPUT"/>
    <property type="match status" value="1"/>
</dbReference>
<evidence type="ECO:0000256" key="9">
    <source>
        <dbReference type="ARBA" id="ARBA00023108"/>
    </source>
</evidence>
<feature type="compositionally biased region" description="Basic residues" evidence="16">
    <location>
        <begin position="25"/>
        <end position="35"/>
    </location>
</feature>
<keyword evidence="4" id="KW-0597">Phosphoprotein</keyword>
<evidence type="ECO:0000313" key="19">
    <source>
        <dbReference type="Ensembl" id="ENSATEP00000061164.1"/>
    </source>
</evidence>
<organism evidence="19 20">
    <name type="scientific">Anabas testudineus</name>
    <name type="common">Climbing perch</name>
    <name type="synonym">Anthias testudineus</name>
    <dbReference type="NCBI Taxonomy" id="64144"/>
    <lineage>
        <taxon>Eukaryota</taxon>
        <taxon>Metazoa</taxon>
        <taxon>Chordata</taxon>
        <taxon>Craniata</taxon>
        <taxon>Vertebrata</taxon>
        <taxon>Euteleostomi</taxon>
        <taxon>Actinopterygii</taxon>
        <taxon>Neopterygii</taxon>
        <taxon>Teleostei</taxon>
        <taxon>Neoteleostei</taxon>
        <taxon>Acanthomorphata</taxon>
        <taxon>Anabantaria</taxon>
        <taxon>Anabantiformes</taxon>
        <taxon>Anabantoidei</taxon>
        <taxon>Anabantidae</taxon>
        <taxon>Anabas</taxon>
    </lineage>
</organism>
<evidence type="ECO:0000256" key="6">
    <source>
        <dbReference type="ARBA" id="ARBA00022763"/>
    </source>
</evidence>
<dbReference type="SMART" id="SM00353">
    <property type="entry name" value="HLH"/>
    <property type="match status" value="1"/>
</dbReference>
<dbReference type="Pfam" id="PF00989">
    <property type="entry name" value="PAS"/>
    <property type="match status" value="1"/>
</dbReference>
<sequence length="734" mass="83418">MTSSIDRDDSSIFDGLMEEDEKDKAKRVSRNKSEKKRRDQFNVLIKELGTMLPGNTRKMDKSTILQKSIDFLHKHKEIAAQSESTEIRQDWKPPFLSNEEFTQLMLEALDGFFLVIMTDGNIIYVSESVTSLLEHLPSDLVDQNLLDFLPIGEHSDVYKALSSHIMEGETLTPEYLKTKNQLEFCCHMLRGTIDPKEPSVYEYVKFIGNFKSLNNVPNCTRNGFEGVIQRSFHSAFEDRVCLIATVRLAKPQFIKEMCTVEEPNEEFTSRHSLEWKFLFLDHRAPPIIGYLPFEVLGTSGYDYYHVDDLETLAKCHEHLMQYGKGKSCYYRFLTKGQQWIWLQTHYYITYHQWNSRPEFIVCTHTVVSYAEVRAEQRRELGIEESPLEVTADLKSQDSGSESQFNTPSLKEALDRLNHSRTPSASSRSSRKSSHTAVSDPASSQMKLQGDRSTPGRQSVSAVDMTPQRRSSISSQSMSSQNTGQNIASSLVSQQQPQQPQQPQQSMVQFSNQLEAMQHLKEQLEQRTRLIEANIQRQQDELRQIQEELQRVQGQSLQVSCLGSQRLSLTLQPQQNSLPASLYNTMMIPQQSPANVVQIATSLAQNTGPNTPAVATFAQDRAAQIRFPATPQLLTKLVAGPMACQAVMVPTTMFMGQVVTAFAPQQGQTQTISISQQPPTQQQQQQQQQEQQQVQPQTQVTAMQPGQTPLGQQQTQFLQVMLHMMLMLTCIVYVR</sequence>
<evidence type="ECO:0000256" key="10">
    <source>
        <dbReference type="ARBA" id="ARBA00023125"/>
    </source>
</evidence>
<keyword evidence="10" id="KW-0238">DNA-binding</keyword>
<feature type="domain" description="BHLH" evidence="18">
    <location>
        <begin position="25"/>
        <end position="75"/>
    </location>
</feature>
<dbReference type="CDD" id="cd19734">
    <property type="entry name" value="bHLH-PAS_CLOCK"/>
    <property type="match status" value="1"/>
</dbReference>
<reference evidence="19" key="2">
    <citation type="submission" date="2025-08" db="UniProtKB">
        <authorList>
            <consortium name="Ensembl"/>
        </authorList>
    </citation>
    <scope>IDENTIFICATION</scope>
</reference>
<evidence type="ECO:0000256" key="1">
    <source>
        <dbReference type="ARBA" id="ARBA00004514"/>
    </source>
</evidence>
<dbReference type="Gene3D" id="3.30.450.20">
    <property type="entry name" value="PAS domain"/>
    <property type="match status" value="2"/>
</dbReference>
<accession>A0A7N6BFZ4</accession>
<dbReference type="PROSITE" id="PS50112">
    <property type="entry name" value="PAS"/>
    <property type="match status" value="2"/>
</dbReference>
<dbReference type="InterPro" id="IPR011598">
    <property type="entry name" value="bHLH_dom"/>
</dbReference>
<feature type="compositionally biased region" description="Polar residues" evidence="16">
    <location>
        <begin position="434"/>
        <end position="460"/>
    </location>
</feature>
<feature type="region of interest" description="Disordered" evidence="16">
    <location>
        <begin position="669"/>
        <end position="689"/>
    </location>
</feature>
<evidence type="ECO:0000259" key="18">
    <source>
        <dbReference type="PROSITE" id="PS50888"/>
    </source>
</evidence>
<protein>
    <recommendedName>
        <fullName evidence="14">Circadian locomoter output cycles protein kaput</fullName>
    </recommendedName>
</protein>
<evidence type="ECO:0000256" key="2">
    <source>
        <dbReference type="ARBA" id="ARBA00022490"/>
    </source>
</evidence>
<dbReference type="SUPFAM" id="SSF55785">
    <property type="entry name" value="PYP-like sensor domain (PAS domain)"/>
    <property type="match status" value="2"/>
</dbReference>
<dbReference type="Proteomes" id="UP000265040">
    <property type="component" value="Chromosome 4"/>
</dbReference>